<organism evidence="1 2">
    <name type="scientific">Pelomonas nitida</name>
    <dbReference type="NCBI Taxonomy" id="3299027"/>
    <lineage>
        <taxon>Bacteria</taxon>
        <taxon>Pseudomonadati</taxon>
        <taxon>Pseudomonadota</taxon>
        <taxon>Betaproteobacteria</taxon>
        <taxon>Burkholderiales</taxon>
        <taxon>Sphaerotilaceae</taxon>
        <taxon>Roseateles</taxon>
    </lineage>
</organism>
<dbReference type="RefSeq" id="WP_394486421.1">
    <property type="nucleotide sequence ID" value="NZ_JBIGIA010000002.1"/>
</dbReference>
<reference evidence="1 2" key="1">
    <citation type="submission" date="2024-09" db="EMBL/GenBank/DDBJ databases">
        <title>Novel species of the genus Pelomonas and Roseateles isolated from streams.</title>
        <authorList>
            <person name="Lu H."/>
        </authorList>
    </citation>
    <scope>NUCLEOTIDE SEQUENCE [LARGE SCALE GENOMIC DNA]</scope>
    <source>
        <strain evidence="1 2">BYS96W</strain>
    </source>
</reference>
<evidence type="ECO:0000313" key="2">
    <source>
        <dbReference type="Proteomes" id="UP001606305"/>
    </source>
</evidence>
<protein>
    <recommendedName>
        <fullName evidence="3">Response regulatory domain-containing protein</fullName>
    </recommendedName>
</protein>
<dbReference type="SUPFAM" id="SSF52172">
    <property type="entry name" value="CheY-like"/>
    <property type="match status" value="1"/>
</dbReference>
<dbReference type="Proteomes" id="UP001606305">
    <property type="component" value="Unassembled WGS sequence"/>
</dbReference>
<gene>
    <name evidence="1" type="ORF">ACG00X_02835</name>
</gene>
<dbReference type="InterPro" id="IPR011006">
    <property type="entry name" value="CheY-like_superfamily"/>
</dbReference>
<keyword evidence="2" id="KW-1185">Reference proteome</keyword>
<sequence>MQIGVDTARAVESKRAFILDLDDVSATALQFMLADELEVHVFPGSAQAQQHPAADRVDVLLLGASVIEAESPMVVERLQQAWPGVPVLAFGPAADAGVQAALAQGARTAIERPFKLETVRRKVNAHIGRRALLDIPVARA</sequence>
<comment type="caution">
    <text evidence="1">The sequence shown here is derived from an EMBL/GenBank/DDBJ whole genome shotgun (WGS) entry which is preliminary data.</text>
</comment>
<dbReference type="Gene3D" id="3.40.50.2300">
    <property type="match status" value="1"/>
</dbReference>
<evidence type="ECO:0008006" key="3">
    <source>
        <dbReference type="Google" id="ProtNLM"/>
    </source>
</evidence>
<name>A0ABW7G1D5_9BURK</name>
<dbReference type="EMBL" id="JBIGIA010000002">
    <property type="protein sequence ID" value="MFG6455759.1"/>
    <property type="molecule type" value="Genomic_DNA"/>
</dbReference>
<proteinExistence type="predicted"/>
<accession>A0ABW7G1D5</accession>
<evidence type="ECO:0000313" key="1">
    <source>
        <dbReference type="EMBL" id="MFG6455759.1"/>
    </source>
</evidence>